<dbReference type="PIRSF" id="PIRSF033328">
    <property type="entry name" value="Phest_Mll4975"/>
    <property type="match status" value="1"/>
</dbReference>
<dbReference type="Proteomes" id="UP000182466">
    <property type="component" value="Unassembled WGS sequence"/>
</dbReference>
<protein>
    <submittedName>
        <fullName evidence="1">Putative phosphonate metabolism protein</fullName>
    </submittedName>
</protein>
<dbReference type="eggNOG" id="COG3709">
    <property type="taxonomic scope" value="Bacteria"/>
</dbReference>
<gene>
    <name evidence="1" type="ORF">SAMN05216236_12515</name>
</gene>
<dbReference type="Gene3D" id="3.90.1140.10">
    <property type="entry name" value="Cyclic phosphodiesterase"/>
    <property type="match status" value="1"/>
</dbReference>
<dbReference type="InterPro" id="IPR009389">
    <property type="entry name" value="DUF1045"/>
</dbReference>
<sequence>MGGGMFTRIAIYHVPAGDLGAFGARWLGWDIAQGHVSAQTGELYPAQAEVTARPRRYGLHATIKPPFRLAGRASFAALSQAMEKLCAQLEPVTLSGLEIARMGRFLALLPKGGVDGLNALAARVVVDLDEFRAPLSAAELDRRRKGRLSPSKASNLLRWGYPHVMQDFRFHITLTGPLDDETAGRVYTSLRSHLSELVSGPYPVDSLSLVGEDDQGHFHEIERYPLASVP</sequence>
<evidence type="ECO:0000313" key="2">
    <source>
        <dbReference type="Proteomes" id="UP000182466"/>
    </source>
</evidence>
<organism evidence="1 2">
    <name type="scientific">Sedimentitalea nanhaiensis</name>
    <dbReference type="NCBI Taxonomy" id="999627"/>
    <lineage>
        <taxon>Bacteria</taxon>
        <taxon>Pseudomonadati</taxon>
        <taxon>Pseudomonadota</taxon>
        <taxon>Alphaproteobacteria</taxon>
        <taxon>Rhodobacterales</taxon>
        <taxon>Paracoccaceae</taxon>
        <taxon>Sedimentitalea</taxon>
    </lineage>
</organism>
<keyword evidence="2" id="KW-1185">Reference proteome</keyword>
<dbReference type="Pfam" id="PF06299">
    <property type="entry name" value="DUF1045"/>
    <property type="match status" value="1"/>
</dbReference>
<dbReference type="STRING" id="999627.SAMN05216236_12515"/>
<evidence type="ECO:0000313" key="1">
    <source>
        <dbReference type="EMBL" id="SFU08521.1"/>
    </source>
</evidence>
<proteinExistence type="predicted"/>
<name>A0A1I7DA11_9RHOB</name>
<dbReference type="EMBL" id="FPAW01000025">
    <property type="protein sequence ID" value="SFU08521.1"/>
    <property type="molecule type" value="Genomic_DNA"/>
</dbReference>
<reference evidence="1 2" key="1">
    <citation type="submission" date="2016-10" db="EMBL/GenBank/DDBJ databases">
        <authorList>
            <person name="de Groot N.N."/>
        </authorList>
    </citation>
    <scope>NUCLEOTIDE SEQUENCE [LARGE SCALE GENOMIC DNA]</scope>
    <source>
        <strain evidence="1 2">CGMCC 1.10959</strain>
    </source>
</reference>
<dbReference type="AlphaFoldDB" id="A0A1I7DA11"/>
<accession>A0A1I7DA11</accession>